<gene>
    <name evidence="2" type="primary">idi_2</name>
    <name evidence="2" type="ORF">BN1080_03325</name>
</gene>
<dbReference type="GO" id="GO:0016853">
    <property type="term" value="F:isomerase activity"/>
    <property type="evidence" value="ECO:0007669"/>
    <property type="project" value="UniProtKB-KW"/>
</dbReference>
<dbReference type="AlphaFoldDB" id="A0A098EPT0"/>
<dbReference type="Pfam" id="PF00293">
    <property type="entry name" value="NUDIX"/>
    <property type="match status" value="1"/>
</dbReference>
<dbReference type="Gene3D" id="3.90.79.10">
    <property type="entry name" value="Nucleoside Triphosphate Pyrophosphohydrolase"/>
    <property type="match status" value="1"/>
</dbReference>
<evidence type="ECO:0000313" key="3">
    <source>
        <dbReference type="Proteomes" id="UP000043699"/>
    </source>
</evidence>
<dbReference type="EMBL" id="CCXS01000001">
    <property type="protein sequence ID" value="CEG24303.1"/>
    <property type="molecule type" value="Genomic_DNA"/>
</dbReference>
<dbReference type="Proteomes" id="UP000043699">
    <property type="component" value="Unassembled WGS sequence"/>
</dbReference>
<protein>
    <submittedName>
        <fullName evidence="2">Isopentenyl-diphosphate Delta-isomerase</fullName>
    </submittedName>
</protein>
<keyword evidence="3" id="KW-1185">Reference proteome</keyword>
<dbReference type="RefSeq" id="WP_052653804.1">
    <property type="nucleotide sequence ID" value="NZ_CCXS01000001.1"/>
</dbReference>
<evidence type="ECO:0000259" key="1">
    <source>
        <dbReference type="PROSITE" id="PS51462"/>
    </source>
</evidence>
<organism evidence="2 3">
    <name type="scientific">Planococcus massiliensis</name>
    <dbReference type="NCBI Taxonomy" id="1499687"/>
    <lineage>
        <taxon>Bacteria</taxon>
        <taxon>Bacillati</taxon>
        <taxon>Bacillota</taxon>
        <taxon>Bacilli</taxon>
        <taxon>Bacillales</taxon>
        <taxon>Caryophanaceae</taxon>
        <taxon>Planococcus</taxon>
    </lineage>
</organism>
<feature type="domain" description="Nudix hydrolase" evidence="1">
    <location>
        <begin position="29"/>
        <end position="176"/>
    </location>
</feature>
<dbReference type="InterPro" id="IPR000086">
    <property type="entry name" value="NUDIX_hydrolase_dom"/>
</dbReference>
<name>A0A098EPT0_9BACL</name>
<dbReference type="CDD" id="cd04692">
    <property type="entry name" value="NUDIX_Hydrolase"/>
    <property type="match status" value="1"/>
</dbReference>
<reference evidence="2 3" key="1">
    <citation type="submission" date="2014-09" db="EMBL/GenBank/DDBJ databases">
        <authorList>
            <person name="Urmite Genomes Urmite Genomes"/>
        </authorList>
    </citation>
    <scope>NUCLEOTIDE SEQUENCE [LARGE SCALE GENOMIC DNA]</scope>
    <source>
        <strain evidence="2 3">ES2</strain>
    </source>
</reference>
<dbReference type="PANTHER" id="PTHR10885">
    <property type="entry name" value="ISOPENTENYL-DIPHOSPHATE DELTA-ISOMERASE"/>
    <property type="match status" value="1"/>
</dbReference>
<dbReference type="STRING" id="1499687.BN1080_03325"/>
<dbReference type="InterPro" id="IPR015797">
    <property type="entry name" value="NUDIX_hydrolase-like_dom_sf"/>
</dbReference>
<dbReference type="OrthoDB" id="9780586at2"/>
<dbReference type="PANTHER" id="PTHR10885:SF0">
    <property type="entry name" value="ISOPENTENYL-DIPHOSPHATE DELTA-ISOMERASE"/>
    <property type="match status" value="1"/>
</dbReference>
<dbReference type="PROSITE" id="PS51462">
    <property type="entry name" value="NUDIX"/>
    <property type="match status" value="1"/>
</dbReference>
<proteinExistence type="predicted"/>
<accession>A0A098EPT0</accession>
<keyword evidence="2" id="KW-0413">Isomerase</keyword>
<dbReference type="SUPFAM" id="SSF55811">
    <property type="entry name" value="Nudix"/>
    <property type="match status" value="1"/>
</dbReference>
<sequence>METEKLRVFDEDGNAIGVASREEVHQRGYWHETFHCWMVSRKEGKGFVHLQLRSPLKKDFPNLFDITATGHLTAEETVEDGIREVEEELGLTVAFEELIALGSIKDQIHLGSFLDNEQCHNFLYRTSENPHALLELQKEEVAGMAAVEFTAFAQLCLGERTEVEAKGFEVAEDGEKKPFVTTIRMDNLVPHSTDYLREVVEGISRVL</sequence>
<evidence type="ECO:0000313" key="2">
    <source>
        <dbReference type="EMBL" id="CEG24303.1"/>
    </source>
</evidence>